<dbReference type="InParanoid" id="I3JGI0"/>
<evidence type="ECO:0000256" key="1">
    <source>
        <dbReference type="ARBA" id="ARBA00004496"/>
    </source>
</evidence>
<dbReference type="InterPro" id="IPR013320">
    <property type="entry name" value="ConA-like_dom_sf"/>
</dbReference>
<evidence type="ECO:0000313" key="11">
    <source>
        <dbReference type="Proteomes" id="UP000005207"/>
    </source>
</evidence>
<organism evidence="10 11">
    <name type="scientific">Oreochromis niloticus</name>
    <name type="common">Nile tilapia</name>
    <name type="synonym">Tilapia nilotica</name>
    <dbReference type="NCBI Taxonomy" id="8128"/>
    <lineage>
        <taxon>Eukaryota</taxon>
        <taxon>Metazoa</taxon>
        <taxon>Chordata</taxon>
        <taxon>Craniata</taxon>
        <taxon>Vertebrata</taxon>
        <taxon>Euteleostomi</taxon>
        <taxon>Actinopterygii</taxon>
        <taxon>Neopterygii</taxon>
        <taxon>Teleostei</taxon>
        <taxon>Neoteleostei</taxon>
        <taxon>Acanthomorphata</taxon>
        <taxon>Ovalentaria</taxon>
        <taxon>Cichlomorphae</taxon>
        <taxon>Cichliformes</taxon>
        <taxon>Cichlidae</taxon>
        <taxon>African cichlids</taxon>
        <taxon>Pseudocrenilabrinae</taxon>
        <taxon>Oreochromini</taxon>
        <taxon>Oreochromis</taxon>
    </lineage>
</organism>
<dbReference type="CDD" id="cd16040">
    <property type="entry name" value="SPRY_PRY_SNTX"/>
    <property type="match status" value="1"/>
</dbReference>
<reference evidence="11" key="1">
    <citation type="submission" date="2012-01" db="EMBL/GenBank/DDBJ databases">
        <title>The Genome Sequence of Oreochromis niloticus (Nile Tilapia).</title>
        <authorList>
            <consortium name="Broad Institute Genome Assembly Team"/>
            <consortium name="Broad Institute Sequencing Platform"/>
            <person name="Di Palma F."/>
            <person name="Johnson J."/>
            <person name="Lander E.S."/>
            <person name="Lindblad-Toh K."/>
        </authorList>
    </citation>
    <scope>NUCLEOTIDE SEQUENCE [LARGE SCALE GENOMIC DNA]</scope>
</reference>
<dbReference type="InterPro" id="IPR041267">
    <property type="entry name" value="NLRP_HD2"/>
</dbReference>
<dbReference type="InterPro" id="IPR006574">
    <property type="entry name" value="PRY"/>
</dbReference>
<dbReference type="SMART" id="SM00368">
    <property type="entry name" value="LRR_RI"/>
    <property type="match status" value="4"/>
</dbReference>
<proteinExistence type="predicted"/>
<feature type="region of interest" description="Disordered" evidence="7">
    <location>
        <begin position="1"/>
        <end position="64"/>
    </location>
</feature>
<keyword evidence="5" id="KW-0547">Nucleotide-binding</keyword>
<dbReference type="Gene3D" id="2.60.120.920">
    <property type="match status" value="1"/>
</dbReference>
<dbReference type="Gene3D" id="3.80.10.10">
    <property type="entry name" value="Ribonuclease Inhibitor"/>
    <property type="match status" value="1"/>
</dbReference>
<accession>I3JGI0</accession>
<dbReference type="PROSITE" id="PS50188">
    <property type="entry name" value="B302_SPRY"/>
    <property type="match status" value="1"/>
</dbReference>
<feature type="compositionally biased region" description="Polar residues" evidence="7">
    <location>
        <begin position="95"/>
        <end position="107"/>
    </location>
</feature>
<dbReference type="SMART" id="SM01288">
    <property type="entry name" value="FISNA"/>
    <property type="match status" value="1"/>
</dbReference>
<feature type="region of interest" description="Disordered" evidence="7">
    <location>
        <begin position="95"/>
        <end position="122"/>
    </location>
</feature>
<dbReference type="InterPro" id="IPR043136">
    <property type="entry name" value="B30.2/SPRY_sf"/>
</dbReference>
<dbReference type="Pfam" id="PF13765">
    <property type="entry name" value="PRY"/>
    <property type="match status" value="1"/>
</dbReference>
<dbReference type="SUPFAM" id="SSF49899">
    <property type="entry name" value="Concanavalin A-like lectins/glucanases"/>
    <property type="match status" value="1"/>
</dbReference>
<evidence type="ECO:0000256" key="4">
    <source>
        <dbReference type="ARBA" id="ARBA00022737"/>
    </source>
</evidence>
<feature type="compositionally biased region" description="Polar residues" evidence="7">
    <location>
        <begin position="23"/>
        <end position="32"/>
    </location>
</feature>
<dbReference type="PRINTS" id="PR01407">
    <property type="entry name" value="BUTYPHLNCDUF"/>
</dbReference>
<dbReference type="GeneTree" id="ENSGT01120000271898"/>
<keyword evidence="2" id="KW-0963">Cytoplasm</keyword>
<dbReference type="InterPro" id="IPR041075">
    <property type="entry name" value="NOD1/2_WH"/>
</dbReference>
<dbReference type="InterPro" id="IPR001611">
    <property type="entry name" value="Leu-rich_rpt"/>
</dbReference>
<dbReference type="InterPro" id="IPR003879">
    <property type="entry name" value="Butyrophylin_SPRY"/>
</dbReference>
<evidence type="ECO:0000256" key="3">
    <source>
        <dbReference type="ARBA" id="ARBA00022614"/>
    </source>
</evidence>
<sequence length="1057" mass="120338">MKRIHQKSGPEPTSVPHIEGESSCVSMTSDWSMNDPINFKRQKPSAVRKDEQDSSDVSNSLPAQQHQTELNSIFKLLEDKIIIFVKNELKKAQNELNPDYTQSSESQTGDEEMLDSGDKEQRRSSREAFLKITVNFLQKMKQEQLAARLLSKYPGPDCQLKFKSSLKKKFQCVFEGIAKPGNPAILNQIYTDLYIIEGGTGEVNNDHEVRQIETFSRKPETTIRCEDIFKPSPEERDKPIRIVLTKGVAGIGKTFLTQKYTLDWAEGKINQGTQFMFPFTFRELNLLKDIKFSLVGLVHHFFTETKEAGICSFEKFKVVFIFDGLDECRLPLNFHVTDNLTDVTESTSVDVLLTNLIRGNLLPSAHIWITTRPAAANQIPTECVDMVTEVRGFTNPKKEEYFRKKFTDEKQANSIISHIITSRSLHIMCHIPVFCWITATVLESVLKTRKPELPKALTEMYIHFLVVQTKVKNIKYDGRVETDPLWSPENKKMIEALGKLAFEQLQKGNLIFYESDLTECGINVQMASMYSGVFTQIFKEEKGLYQDKMFCFVHLSIQEFLAALHFHLTFTNSGINLLEEEETASAQTDESSVRQFYQSAVDKALQSPNGHLDLFLRFLLGLSLQTNQTLLQGLLTLKRSSSQTNHETVQYMKNKLNENLSPEKTINLFHCLNELNDDSLVKEIQRHLSSGSLSIVHLSPAQWSALVFVLLSSEEELDEFDLKEYSASEEAFLRLLPVVKASKKVLLSGCNLTKKSCEALSSVLRSQSSRLRELDMSNNNIQDSGVELLCAGLESPNCTLQILRLSGCLITEKGCAFLNSALSSNPSHLRQLDLSYNHLGDSGMKLLLTRLQDPQWKLETLRMEPCGVQWLKPGLRKYFCELNLDPNTIHRKLKLSANNRKVVHVEEDQQYVDNDDRFDHWPQLLCTNTLTGRCYWEVEWSGEVHIAVAYKGIKRKGNGDDSRFGKTDQSWCLYCDEGEYFATHNYKSRAIPVSSSACHKVAVYVDCPMGTVSFYNIISGTLVHLHTFNTTFTEPVYPGFRVRLRNSHIYICADSEN</sequence>
<dbReference type="Pfam" id="PF17779">
    <property type="entry name" value="WHD_NOD2"/>
    <property type="match status" value="1"/>
</dbReference>
<feature type="compositionally biased region" description="Polar residues" evidence="7">
    <location>
        <begin position="55"/>
        <end position="64"/>
    </location>
</feature>
<dbReference type="FunCoup" id="I3JGI0">
    <property type="interactions" value="41"/>
</dbReference>
<feature type="domain" description="B30.2/SPRY" evidence="8">
    <location>
        <begin position="862"/>
        <end position="1057"/>
    </location>
</feature>
<feature type="domain" description="NACHT" evidence="9">
    <location>
        <begin position="241"/>
        <end position="375"/>
    </location>
</feature>
<dbReference type="InterPro" id="IPR029495">
    <property type="entry name" value="NACHT-assoc"/>
</dbReference>
<dbReference type="AlphaFoldDB" id="I3JGI0"/>
<dbReference type="GO" id="GO:0005524">
    <property type="term" value="F:ATP binding"/>
    <property type="evidence" value="ECO:0007669"/>
    <property type="project" value="UniProtKB-KW"/>
</dbReference>
<evidence type="ECO:0000256" key="5">
    <source>
        <dbReference type="ARBA" id="ARBA00022741"/>
    </source>
</evidence>
<dbReference type="Pfam" id="PF14484">
    <property type="entry name" value="FISNA"/>
    <property type="match status" value="1"/>
</dbReference>
<dbReference type="InterPro" id="IPR007111">
    <property type="entry name" value="NACHT_NTPase"/>
</dbReference>
<evidence type="ECO:0000313" key="10">
    <source>
        <dbReference type="Ensembl" id="ENSONIP00000007971.2"/>
    </source>
</evidence>
<keyword evidence="11" id="KW-1185">Reference proteome</keyword>
<evidence type="ECO:0000259" key="9">
    <source>
        <dbReference type="PROSITE" id="PS50837"/>
    </source>
</evidence>
<dbReference type="InterPro" id="IPR027417">
    <property type="entry name" value="P-loop_NTPase"/>
</dbReference>
<dbReference type="KEGG" id="onl:109197115"/>
<dbReference type="SUPFAM" id="SSF52047">
    <property type="entry name" value="RNI-like"/>
    <property type="match status" value="1"/>
</dbReference>
<dbReference type="PROSITE" id="PS51450">
    <property type="entry name" value="LRR"/>
    <property type="match status" value="1"/>
</dbReference>
<gene>
    <name evidence="10" type="primary">LOC109197115</name>
</gene>
<dbReference type="Ensembl" id="ENSONIT00000007976.2">
    <property type="protein sequence ID" value="ENSONIP00000007971.2"/>
    <property type="gene ID" value="ENSONIG00000006320.2"/>
</dbReference>
<dbReference type="Pfam" id="PF17776">
    <property type="entry name" value="NLRC4_HD2"/>
    <property type="match status" value="1"/>
</dbReference>
<dbReference type="InterPro" id="IPR003877">
    <property type="entry name" value="SPRY_dom"/>
</dbReference>
<dbReference type="Pfam" id="PF13516">
    <property type="entry name" value="LRR_6"/>
    <property type="match status" value="2"/>
</dbReference>
<dbReference type="Pfam" id="PF00622">
    <property type="entry name" value="SPRY"/>
    <property type="match status" value="1"/>
</dbReference>
<dbReference type="PANTHER" id="PTHR24106">
    <property type="entry name" value="NACHT, LRR AND CARD DOMAINS-CONTAINING"/>
    <property type="match status" value="1"/>
</dbReference>
<evidence type="ECO:0000256" key="6">
    <source>
        <dbReference type="ARBA" id="ARBA00022840"/>
    </source>
</evidence>
<dbReference type="SMART" id="SM00589">
    <property type="entry name" value="PRY"/>
    <property type="match status" value="1"/>
</dbReference>
<dbReference type="GO" id="GO:0005737">
    <property type="term" value="C:cytoplasm"/>
    <property type="evidence" value="ECO:0007669"/>
    <property type="project" value="UniProtKB-SubCell"/>
</dbReference>
<evidence type="ECO:0008006" key="12">
    <source>
        <dbReference type="Google" id="ProtNLM"/>
    </source>
</evidence>
<dbReference type="Proteomes" id="UP000005207">
    <property type="component" value="Linkage group LG3"/>
</dbReference>
<evidence type="ECO:0000259" key="8">
    <source>
        <dbReference type="PROSITE" id="PS50188"/>
    </source>
</evidence>
<dbReference type="FunFam" id="3.40.50.300:FF:001524">
    <property type="entry name" value="Si:dkey-126g1.7"/>
    <property type="match status" value="1"/>
</dbReference>
<dbReference type="InterPro" id="IPR051261">
    <property type="entry name" value="NLR"/>
</dbReference>
<dbReference type="Pfam" id="PF05729">
    <property type="entry name" value="NACHT"/>
    <property type="match status" value="1"/>
</dbReference>
<comment type="subcellular location">
    <subcellularLocation>
        <location evidence="1">Cytoplasm</location>
    </subcellularLocation>
</comment>
<dbReference type="OrthoDB" id="120976at2759"/>
<dbReference type="Gene3D" id="3.40.50.300">
    <property type="entry name" value="P-loop containing nucleotide triphosphate hydrolases"/>
    <property type="match status" value="1"/>
</dbReference>
<keyword evidence="3" id="KW-0433">Leucine-rich repeat</keyword>
<evidence type="ECO:0000256" key="2">
    <source>
        <dbReference type="ARBA" id="ARBA00022490"/>
    </source>
</evidence>
<dbReference type="OMA" id="XVEYESA"/>
<reference evidence="10" key="2">
    <citation type="submission" date="2025-08" db="UniProtKB">
        <authorList>
            <consortium name="Ensembl"/>
        </authorList>
    </citation>
    <scope>IDENTIFICATION</scope>
</reference>
<name>I3JGI0_ORENI</name>
<keyword evidence="4" id="KW-0677">Repeat</keyword>
<keyword evidence="6" id="KW-0067">ATP-binding</keyword>
<evidence type="ECO:0000256" key="7">
    <source>
        <dbReference type="SAM" id="MobiDB-lite"/>
    </source>
</evidence>
<dbReference type="GeneID" id="109197115"/>
<dbReference type="InterPro" id="IPR032675">
    <property type="entry name" value="LRR_dom_sf"/>
</dbReference>
<dbReference type="PROSITE" id="PS50837">
    <property type="entry name" value="NACHT"/>
    <property type="match status" value="1"/>
</dbReference>
<dbReference type="InterPro" id="IPR001870">
    <property type="entry name" value="B30.2/SPRY"/>
</dbReference>
<reference evidence="10" key="3">
    <citation type="submission" date="2025-09" db="UniProtKB">
        <authorList>
            <consortium name="Ensembl"/>
        </authorList>
    </citation>
    <scope>IDENTIFICATION</scope>
</reference>
<dbReference type="SMART" id="SM00449">
    <property type="entry name" value="SPRY"/>
    <property type="match status" value="1"/>
</dbReference>
<protein>
    <recommendedName>
        <fullName evidence="12">B30.2/SPRY domain-containing protein</fullName>
    </recommendedName>
</protein>